<keyword evidence="2 4" id="KW-0689">Ribosomal protein</keyword>
<keyword evidence="5" id="KW-1185">Reference proteome</keyword>
<dbReference type="GO" id="GO:1990904">
    <property type="term" value="C:ribonucleoprotein complex"/>
    <property type="evidence" value="ECO:0007669"/>
    <property type="project" value="UniProtKB-KW"/>
</dbReference>
<evidence type="ECO:0000256" key="1">
    <source>
        <dbReference type="ARBA" id="ARBA00010528"/>
    </source>
</evidence>
<gene>
    <name evidence="4" type="primary">rpl4p</name>
    <name evidence="4" type="ORF">NVIE_005110</name>
</gene>
<accession>A0A060HNB3</accession>
<dbReference type="EMBL" id="CP007536">
    <property type="protein sequence ID" value="AIC14707.1"/>
    <property type="molecule type" value="Genomic_DNA"/>
</dbReference>
<dbReference type="STRING" id="926571.NVIE_005110"/>
<keyword evidence="3" id="KW-0687">Ribonucleoprotein</keyword>
<dbReference type="Gene3D" id="3.40.1370.10">
    <property type="match status" value="1"/>
</dbReference>
<protein>
    <submittedName>
        <fullName evidence="4">50S ribosomal protein L4p</fullName>
    </submittedName>
</protein>
<organism evidence="4 5">
    <name type="scientific">Nitrososphaera viennensis EN76</name>
    <dbReference type="NCBI Taxonomy" id="926571"/>
    <lineage>
        <taxon>Archaea</taxon>
        <taxon>Nitrososphaerota</taxon>
        <taxon>Nitrososphaeria</taxon>
        <taxon>Nitrososphaerales</taxon>
        <taxon>Nitrososphaeraceae</taxon>
        <taxon>Nitrososphaera</taxon>
    </lineage>
</organism>
<evidence type="ECO:0000256" key="3">
    <source>
        <dbReference type="ARBA" id="ARBA00023274"/>
    </source>
</evidence>
<proteinExistence type="inferred from homology"/>
<dbReference type="KEGG" id="nvn:NVIE_005110"/>
<evidence type="ECO:0000256" key="2">
    <source>
        <dbReference type="ARBA" id="ARBA00022980"/>
    </source>
</evidence>
<evidence type="ECO:0000313" key="5">
    <source>
        <dbReference type="Proteomes" id="UP000027093"/>
    </source>
</evidence>
<dbReference type="PANTHER" id="PTHR19431">
    <property type="entry name" value="60S RIBOSOMAL PROTEIN L4"/>
    <property type="match status" value="1"/>
</dbReference>
<dbReference type="HOGENOM" id="CLU_026535_0_0_2"/>
<dbReference type="GO" id="GO:0006412">
    <property type="term" value="P:translation"/>
    <property type="evidence" value="ECO:0007669"/>
    <property type="project" value="InterPro"/>
</dbReference>
<sequence length="273" mass="29278">MFNNMTKATITGIDGKDAGSIELPIVFDTPYRPEVIHKVYVNLASHAYQRQGRYPGAGENVSAESRNTGLGIARLARARGEGFPRAGQAAGVAGVRHGRVAHPPESWKHIYKKINHKEKQLGLCSAIAATARRDLVEGRGHKLAKDVKLPIVVSNDIESVAKAKDLIKTLSALGLADDLARAGSTHKVRSGTARRRGRSARVGTSALVVVGNDAKALAIKSIPGVEVKTAREISVLDLAPGSKPIRLAVFSQNAIEQLKDVKAPMHKVMEMVR</sequence>
<dbReference type="GO" id="GO:0005840">
    <property type="term" value="C:ribosome"/>
    <property type="evidence" value="ECO:0007669"/>
    <property type="project" value="UniProtKB-KW"/>
</dbReference>
<dbReference type="InterPro" id="IPR023574">
    <property type="entry name" value="Ribosomal_uL4_dom_sf"/>
</dbReference>
<dbReference type="Pfam" id="PF00573">
    <property type="entry name" value="Ribosomal_L4"/>
    <property type="match status" value="1"/>
</dbReference>
<dbReference type="InterPro" id="IPR002136">
    <property type="entry name" value="Ribosomal_uL4"/>
</dbReference>
<comment type="similarity">
    <text evidence="1">Belongs to the universal ribosomal protein uL4 family.</text>
</comment>
<dbReference type="SUPFAM" id="SSF52166">
    <property type="entry name" value="Ribosomal protein L4"/>
    <property type="match status" value="1"/>
</dbReference>
<reference evidence="4 5" key="1">
    <citation type="journal article" date="2014" name="Int. J. Syst. Evol. Microbiol.">
        <title>Nitrososphaera viennensis gen. nov., sp. nov., an aerobic and mesophilic, ammonia-oxidizing archaeon from soil and a member of the archaeal phylum Thaumarchaeota.</title>
        <authorList>
            <person name="Stieglmeier M."/>
            <person name="Klingl A."/>
            <person name="Alves R.J."/>
            <person name="Rittmann S.K."/>
            <person name="Melcher M."/>
            <person name="Leisch N."/>
            <person name="Schleper C."/>
        </authorList>
    </citation>
    <scope>NUCLEOTIDE SEQUENCE [LARGE SCALE GENOMIC DNA]</scope>
    <source>
        <strain evidence="4">EN76</strain>
    </source>
</reference>
<dbReference type="Proteomes" id="UP000027093">
    <property type="component" value="Chromosome"/>
</dbReference>
<evidence type="ECO:0000313" key="4">
    <source>
        <dbReference type="EMBL" id="AIC14707.1"/>
    </source>
</evidence>
<name>A0A060HNB3_9ARCH</name>
<dbReference type="AlphaFoldDB" id="A0A060HNB3"/>
<dbReference type="InterPro" id="IPR045240">
    <property type="entry name" value="Ribosomal_uL4_euk/arch"/>
</dbReference>
<dbReference type="GO" id="GO:0003735">
    <property type="term" value="F:structural constituent of ribosome"/>
    <property type="evidence" value="ECO:0007669"/>
    <property type="project" value="InterPro"/>
</dbReference>